<dbReference type="Gene3D" id="3.30.1360.40">
    <property type="match status" value="1"/>
</dbReference>
<proteinExistence type="predicted"/>
<feature type="region of interest" description="Disordered" evidence="2">
    <location>
        <begin position="124"/>
        <end position="161"/>
    </location>
</feature>
<keyword evidence="4" id="KW-1185">Reference proteome</keyword>
<reference evidence="3 4" key="1">
    <citation type="submission" date="2021-03" db="EMBL/GenBank/DDBJ databases">
        <title>Sequencing the genomes of 1000 actinobacteria strains.</title>
        <authorList>
            <person name="Klenk H.-P."/>
        </authorList>
    </citation>
    <scope>NUCLEOTIDE SEQUENCE [LARGE SCALE GENOMIC DNA]</scope>
    <source>
        <strain evidence="3 4">DSM 12936</strain>
    </source>
</reference>
<comment type="catalytic activity">
    <reaction evidence="1">
        <text>ATP-dependent breakage, passage and rejoining of double-stranded DNA.</text>
        <dbReference type="EC" id="5.6.2.2"/>
    </reaction>
</comment>
<gene>
    <name evidence="3" type="ORF">JOF54_003830</name>
</gene>
<dbReference type="PANTHER" id="PTHR43493">
    <property type="entry name" value="DNA GYRASE/TOPOISOMERASE SUBUNIT A"/>
    <property type="match status" value="1"/>
</dbReference>
<dbReference type="RefSeq" id="WP_210058819.1">
    <property type="nucleotide sequence ID" value="NZ_BAAAMH010000045.1"/>
</dbReference>
<dbReference type="PANTHER" id="PTHR43493:SF5">
    <property type="entry name" value="DNA GYRASE SUBUNIT A, CHLOROPLASTIC_MITOCHONDRIAL"/>
    <property type="match status" value="1"/>
</dbReference>
<dbReference type="Gene3D" id="3.90.199.10">
    <property type="entry name" value="Topoisomerase II, domain 5"/>
    <property type="match status" value="1"/>
</dbReference>
<sequence length="284" mass="30051">MVQDLIAPWRRHLPLLTGHGNWGSQAGDPPAGWDYTEISLSPYGELAIAAENGLLGPVPLGLVDGSWYRGGLQPPYLPQAMLGALRDRDPVNLAPAPPTGGRVSGDLNGLAAGRLVQVTLSSTVHTERMQQKPMRPPPAPSSTEGGWHLSTGPHPDPGGDRVIITETPYGVAINDLVNELAGRTQPHDGESSMPRRYLSGEPHLALRPAAPVIDVRDESDRSGVRVLALLRPDADPEEAHAWLLAATSARRTLDALLPAPLATLIASWDAGDSTGLKALTALVT</sequence>
<comment type="caution">
    <text evidence="3">The sequence shown here is derived from an EMBL/GenBank/DDBJ whole genome shotgun (WGS) entry which is preliminary data.</text>
</comment>
<evidence type="ECO:0000256" key="2">
    <source>
        <dbReference type="SAM" id="MobiDB-lite"/>
    </source>
</evidence>
<accession>A0ABS4ZCW4</accession>
<dbReference type="SUPFAM" id="SSF56719">
    <property type="entry name" value="Type II DNA topoisomerase"/>
    <property type="match status" value="1"/>
</dbReference>
<name>A0ABS4ZCW4_9ACTN</name>
<dbReference type="Proteomes" id="UP000758168">
    <property type="component" value="Unassembled WGS sequence"/>
</dbReference>
<evidence type="ECO:0000313" key="4">
    <source>
        <dbReference type="Proteomes" id="UP000758168"/>
    </source>
</evidence>
<evidence type="ECO:0000313" key="3">
    <source>
        <dbReference type="EMBL" id="MBP2418908.1"/>
    </source>
</evidence>
<dbReference type="InterPro" id="IPR050220">
    <property type="entry name" value="Type_II_DNA_Topoisomerases"/>
</dbReference>
<organism evidence="3 4">
    <name type="scientific">Microlunatus capsulatus</name>
    <dbReference type="NCBI Taxonomy" id="99117"/>
    <lineage>
        <taxon>Bacteria</taxon>
        <taxon>Bacillati</taxon>
        <taxon>Actinomycetota</taxon>
        <taxon>Actinomycetes</taxon>
        <taxon>Propionibacteriales</taxon>
        <taxon>Propionibacteriaceae</taxon>
        <taxon>Microlunatus</taxon>
    </lineage>
</organism>
<evidence type="ECO:0000256" key="1">
    <source>
        <dbReference type="ARBA" id="ARBA00000185"/>
    </source>
</evidence>
<dbReference type="InterPro" id="IPR013760">
    <property type="entry name" value="Topo_IIA-like_dom_sf"/>
</dbReference>
<dbReference type="EMBL" id="JAGIOB010000001">
    <property type="protein sequence ID" value="MBP2418908.1"/>
    <property type="molecule type" value="Genomic_DNA"/>
</dbReference>
<dbReference type="InterPro" id="IPR013758">
    <property type="entry name" value="Topo_IIA_A/C_ab"/>
</dbReference>
<protein>
    <submittedName>
        <fullName evidence="3">Uncharacterized protein</fullName>
    </submittedName>
</protein>